<name>A0ABT8LCL6_9BACT</name>
<dbReference type="RefSeq" id="WP_346760289.1">
    <property type="nucleotide sequence ID" value="NZ_JAUJEB010000005.1"/>
</dbReference>
<dbReference type="EMBL" id="JAUJEB010000005">
    <property type="protein sequence ID" value="MDN5214951.1"/>
    <property type="molecule type" value="Genomic_DNA"/>
</dbReference>
<proteinExistence type="predicted"/>
<keyword evidence="2" id="KW-1185">Reference proteome</keyword>
<accession>A0ABT8LCL6</accession>
<reference evidence="1" key="1">
    <citation type="submission" date="2023-06" db="EMBL/GenBank/DDBJ databases">
        <title>Genomic of Agaribacillus aureum.</title>
        <authorList>
            <person name="Wang G."/>
        </authorList>
    </citation>
    <scope>NUCLEOTIDE SEQUENCE</scope>
    <source>
        <strain evidence="1">BMA12</strain>
    </source>
</reference>
<protein>
    <submittedName>
        <fullName evidence="1">Uncharacterized protein</fullName>
    </submittedName>
</protein>
<evidence type="ECO:0000313" key="1">
    <source>
        <dbReference type="EMBL" id="MDN5214951.1"/>
    </source>
</evidence>
<evidence type="ECO:0000313" key="2">
    <source>
        <dbReference type="Proteomes" id="UP001172083"/>
    </source>
</evidence>
<comment type="caution">
    <text evidence="1">The sequence shown here is derived from an EMBL/GenBank/DDBJ whole genome shotgun (WGS) entry which is preliminary data.</text>
</comment>
<gene>
    <name evidence="1" type="ORF">QQ020_22920</name>
</gene>
<dbReference type="Proteomes" id="UP001172083">
    <property type="component" value="Unassembled WGS sequence"/>
</dbReference>
<organism evidence="1 2">
    <name type="scientific">Agaribacillus aureus</name>
    <dbReference type="NCBI Taxonomy" id="3051825"/>
    <lineage>
        <taxon>Bacteria</taxon>
        <taxon>Pseudomonadati</taxon>
        <taxon>Bacteroidota</taxon>
        <taxon>Cytophagia</taxon>
        <taxon>Cytophagales</taxon>
        <taxon>Splendidivirgaceae</taxon>
        <taxon>Agaribacillus</taxon>
    </lineage>
</organism>
<sequence length="495" mass="56720">MDFSKPIDIQLIFFLTLMMVGPFCFSQSSENSKSKFAKKNISIPSSLAHWHLQEARILQEVENVKISISNRHKKRLEKITSPAKKLKKYRKYYSRDSSKIMKSQMKLAKQKSDSLFDTYKRIVKNGILDSIGMPDQYSQFLRKDLLDSGMLKAEGQKLLKDQGMAYLSGLEEYKKMGLLSDKYPLLANWLKVYGNDPGMLSQLPDSVLTYSQEKVKAIPGMIEKGISQRDEFKELEKQSGQLKTAVSDLQAPYKNTGKQHLDQAGQYADLDRLKSNGKKLGADYTRDFITENIGQIEHLNNRLGDLKKKYASIANLTDMSTANRRNSLRGRPLDEKIILGGNFDIQMADPILIDLSPLIGFRLNKKISIGMGGTYRVDLTFDDKSFNTQNDTEVYGFNSFISYDIIKQFFVYGQYDYLSRKEQDRDVDEQIQTWEPAFMAGIGRSFRVHTKVTGTVMLLYNVVESNIKSPFGNKFQVKFGFQTNELTFKKVNRPY</sequence>